<feature type="domain" description="NAD-dependent epimerase/dehydratase" evidence="3">
    <location>
        <begin position="3"/>
        <end position="224"/>
    </location>
</feature>
<dbReference type="PRINTS" id="PR01713">
    <property type="entry name" value="NUCEPIMERASE"/>
</dbReference>
<dbReference type="PANTHER" id="PTHR43000">
    <property type="entry name" value="DTDP-D-GLUCOSE 4,6-DEHYDRATASE-RELATED"/>
    <property type="match status" value="1"/>
</dbReference>
<comment type="similarity">
    <text evidence="2">Belongs to the NAD(P)-dependent epimerase/dehydratase family.</text>
</comment>
<accession>A0A558J1X8</accession>
<comment type="pathway">
    <text evidence="1">Bacterial outer membrane biogenesis; LPS O-antigen biosynthesis.</text>
</comment>
<evidence type="ECO:0000256" key="1">
    <source>
        <dbReference type="ARBA" id="ARBA00005125"/>
    </source>
</evidence>
<dbReference type="InterPro" id="IPR001509">
    <property type="entry name" value="Epimerase_deHydtase"/>
</dbReference>
<evidence type="ECO:0000256" key="2">
    <source>
        <dbReference type="ARBA" id="ARBA00007637"/>
    </source>
</evidence>
<evidence type="ECO:0000259" key="3">
    <source>
        <dbReference type="Pfam" id="PF01370"/>
    </source>
</evidence>
<evidence type="ECO:0000313" key="4">
    <source>
        <dbReference type="EMBL" id="TVU87590.1"/>
    </source>
</evidence>
<name>A0A558J1X8_9GAMM</name>
<dbReference type="Proteomes" id="UP000317288">
    <property type="component" value="Unassembled WGS sequence"/>
</dbReference>
<dbReference type="InterPro" id="IPR036291">
    <property type="entry name" value="NAD(P)-bd_dom_sf"/>
</dbReference>
<gene>
    <name evidence="4" type="ORF">FQP89_20805</name>
</gene>
<dbReference type="RefSeq" id="WP_144814969.1">
    <property type="nucleotide sequence ID" value="NZ_VNFE01000008.1"/>
</dbReference>
<proteinExistence type="inferred from homology"/>
<sequence length="303" mass="33874">MKILVIGGTGFIGRYLCPFLATGHQVIIMSRNSRAEESYLQNKANISYKQGDITNREQVFAAMEGVDYVVNMSSTVIPSTSNHDPIFDVQSNLVGALNVLDAAVKYKIKKIVFISSGGTVYGEGSGKPFKEDDATNPICSYGVVKLAIEKYIQMYYHLHGLPYAILRVSNPFGFGQVEGKPLGVVSVFVDKILRNQTVEIWGDGTISRDFIYIEDVTDAIEKSLWTKFDAVLLNIGCGKPLSLNELLFKISNILNVNPEVVYRSSRNFDVKATWLNIERAKNLIDWSPSTSFEESIKKMAYYY</sequence>
<dbReference type="AlphaFoldDB" id="A0A558J1X8"/>
<reference evidence="4 5" key="1">
    <citation type="submission" date="2019-07" db="EMBL/GenBank/DDBJ databases">
        <title>Diversity of Bacteria from Kongsfjorden, Arctic.</title>
        <authorList>
            <person name="Yu Y."/>
        </authorList>
    </citation>
    <scope>NUCLEOTIDE SEQUENCE [LARGE SCALE GENOMIC DNA]</scope>
    <source>
        <strain evidence="4 5">SM1922</strain>
    </source>
</reference>
<evidence type="ECO:0000313" key="5">
    <source>
        <dbReference type="Proteomes" id="UP000317288"/>
    </source>
</evidence>
<organism evidence="4 5">
    <name type="scientific">Vreelandella titanicae</name>
    <dbReference type="NCBI Taxonomy" id="664683"/>
    <lineage>
        <taxon>Bacteria</taxon>
        <taxon>Pseudomonadati</taxon>
        <taxon>Pseudomonadota</taxon>
        <taxon>Gammaproteobacteria</taxon>
        <taxon>Oceanospirillales</taxon>
        <taxon>Halomonadaceae</taxon>
        <taxon>Vreelandella</taxon>
    </lineage>
</organism>
<dbReference type="EMBL" id="VNFE01000008">
    <property type="protein sequence ID" value="TVU87590.1"/>
    <property type="molecule type" value="Genomic_DNA"/>
</dbReference>
<comment type="caution">
    <text evidence="4">The sequence shown here is derived from an EMBL/GenBank/DDBJ whole genome shotgun (WGS) entry which is preliminary data.</text>
</comment>
<protein>
    <submittedName>
        <fullName evidence="4">NAD-dependent epimerase/dehydratase family protein</fullName>
    </submittedName>
</protein>
<dbReference type="Gene3D" id="3.40.50.720">
    <property type="entry name" value="NAD(P)-binding Rossmann-like Domain"/>
    <property type="match status" value="1"/>
</dbReference>
<dbReference type="SUPFAM" id="SSF51735">
    <property type="entry name" value="NAD(P)-binding Rossmann-fold domains"/>
    <property type="match status" value="1"/>
</dbReference>
<dbReference type="Pfam" id="PF01370">
    <property type="entry name" value="Epimerase"/>
    <property type="match status" value="1"/>
</dbReference>